<dbReference type="OrthoDB" id="2270632at2759"/>
<feature type="transmembrane region" description="Helical" evidence="1">
    <location>
        <begin position="45"/>
        <end position="65"/>
    </location>
</feature>
<keyword evidence="1" id="KW-1133">Transmembrane helix</keyword>
<organism evidence="2">
    <name type="scientific">Rhizopus microsporus var. microsporus</name>
    <dbReference type="NCBI Taxonomy" id="86635"/>
    <lineage>
        <taxon>Eukaryota</taxon>
        <taxon>Fungi</taxon>
        <taxon>Fungi incertae sedis</taxon>
        <taxon>Mucoromycota</taxon>
        <taxon>Mucoromycotina</taxon>
        <taxon>Mucoromycetes</taxon>
        <taxon>Mucorales</taxon>
        <taxon>Mucorineae</taxon>
        <taxon>Rhizopodaceae</taxon>
        <taxon>Rhizopus</taxon>
    </lineage>
</organism>
<proteinExistence type="predicted"/>
<evidence type="ECO:0000313" key="2">
    <source>
        <dbReference type="EMBL" id="ORE06758.1"/>
    </source>
</evidence>
<sequence length="93" mass="10355">MYLANLARDPTLHLPVQPNSSAILAIFLLISVFAVTYLRVKSQQAFLASIFGSIILVFSITQASVTPGFQPAIVYDKVHAYAYEITERIQRIL</sequence>
<dbReference type="AlphaFoldDB" id="A0A1X0R4A2"/>
<accession>A0A1X0R4A2</accession>
<keyword evidence="1" id="KW-0472">Membrane</keyword>
<protein>
    <submittedName>
        <fullName evidence="2">Uncharacterized protein</fullName>
    </submittedName>
</protein>
<gene>
    <name evidence="2" type="ORF">BCV72DRAFT_206828</name>
</gene>
<reference evidence="2" key="1">
    <citation type="journal article" date="2016" name="Proc. Natl. Acad. Sci. U.S.A.">
        <title>Lipid metabolic changes in an early divergent fungus govern the establishment of a mutualistic symbiosis with endobacteria.</title>
        <authorList>
            <person name="Lastovetsky O.A."/>
            <person name="Gaspar M.L."/>
            <person name="Mondo S.J."/>
            <person name="LaButti K.M."/>
            <person name="Sandor L."/>
            <person name="Grigoriev I.V."/>
            <person name="Henry S.A."/>
            <person name="Pawlowska T.E."/>
        </authorList>
    </citation>
    <scope>NUCLEOTIDE SEQUENCE [LARGE SCALE GENOMIC DNA]</scope>
    <source>
        <strain evidence="2">ATCC 52814</strain>
    </source>
</reference>
<name>A0A1X0R4A2_RHIZD</name>
<keyword evidence="1" id="KW-0812">Transmembrane</keyword>
<dbReference type="EMBL" id="KV921917">
    <property type="protein sequence ID" value="ORE06758.1"/>
    <property type="molecule type" value="Genomic_DNA"/>
</dbReference>
<dbReference type="VEuPathDB" id="FungiDB:BCV72DRAFT_206828"/>
<feature type="transmembrane region" description="Helical" evidence="1">
    <location>
        <begin position="20"/>
        <end position="38"/>
    </location>
</feature>
<dbReference type="Proteomes" id="UP000242414">
    <property type="component" value="Unassembled WGS sequence"/>
</dbReference>
<evidence type="ECO:0000256" key="1">
    <source>
        <dbReference type="SAM" id="Phobius"/>
    </source>
</evidence>